<feature type="region of interest" description="Disordered" evidence="1">
    <location>
        <begin position="1"/>
        <end position="22"/>
    </location>
</feature>
<organism evidence="3 4">
    <name type="scientific">Paracoccus versutus</name>
    <name type="common">Thiobacillus versutus</name>
    <dbReference type="NCBI Taxonomy" id="34007"/>
    <lineage>
        <taxon>Bacteria</taxon>
        <taxon>Pseudomonadati</taxon>
        <taxon>Pseudomonadota</taxon>
        <taxon>Alphaproteobacteria</taxon>
        <taxon>Rhodobacterales</taxon>
        <taxon>Paracoccaceae</taxon>
        <taxon>Paracoccus</taxon>
    </lineage>
</organism>
<feature type="domain" description="T6SS Transcription factor RovC-like DNA binding" evidence="2">
    <location>
        <begin position="102"/>
        <end position="205"/>
    </location>
</feature>
<dbReference type="InterPro" id="IPR018754">
    <property type="entry name" value="RovC-like_DNA-bd"/>
</dbReference>
<accession>A0A3D9X8B4</accession>
<dbReference type="Proteomes" id="UP000256941">
    <property type="component" value="Unassembled WGS sequence"/>
</dbReference>
<evidence type="ECO:0000313" key="4">
    <source>
        <dbReference type="Proteomes" id="UP000256941"/>
    </source>
</evidence>
<dbReference type="AlphaFoldDB" id="A0A3D9X8B4"/>
<protein>
    <submittedName>
        <fullName evidence="3">Uncharacterized protein DUF2285</fullName>
    </submittedName>
</protein>
<reference evidence="3 4" key="1">
    <citation type="submission" date="2018-08" db="EMBL/GenBank/DDBJ databases">
        <title>Genomic Encyclopedia of Archaeal and Bacterial Type Strains, Phase II (KMG-II): from individual species to whole genera.</title>
        <authorList>
            <person name="Goeker M."/>
        </authorList>
    </citation>
    <scope>NUCLEOTIDE SEQUENCE [LARGE SCALE GENOMIC DNA]</scope>
    <source>
        <strain evidence="3 4">DSM 17099</strain>
    </source>
</reference>
<sequence>MGTPNRWRSESGSGGACDFPVDPQAAPPDAPVFWLPQEDTSVVILTEAPSELTNDQHRAPMIWRVTSPGDVADRDFRFILDNGQYLQILDCAIAADKVAVAVVPLDLGGFDRIESIRRLLSALHGRAIPPDTRLTRQQRMRLRRMLRAFDGERAGATQQEIAQVLLNIPRLDRDEWQASSARHAVKSLLRDARSMVAGGYRKLLRHRRPR</sequence>
<evidence type="ECO:0000313" key="3">
    <source>
        <dbReference type="EMBL" id="REF66734.1"/>
    </source>
</evidence>
<dbReference type="EMBL" id="QTUJ01000005">
    <property type="protein sequence ID" value="REF66734.1"/>
    <property type="molecule type" value="Genomic_DNA"/>
</dbReference>
<gene>
    <name evidence="3" type="ORF">BDD41_4989</name>
</gene>
<evidence type="ECO:0000259" key="2">
    <source>
        <dbReference type="Pfam" id="PF10074"/>
    </source>
</evidence>
<name>A0A3D9X8B4_PARVE</name>
<proteinExistence type="predicted"/>
<evidence type="ECO:0000256" key="1">
    <source>
        <dbReference type="SAM" id="MobiDB-lite"/>
    </source>
</evidence>
<comment type="caution">
    <text evidence="3">The sequence shown here is derived from an EMBL/GenBank/DDBJ whole genome shotgun (WGS) entry which is preliminary data.</text>
</comment>
<dbReference type="Pfam" id="PF10074">
    <property type="entry name" value="RovC_DNA-bd"/>
    <property type="match status" value="1"/>
</dbReference>